<gene>
    <name evidence="2" type="ORF">VOLCADRAFT_104415</name>
</gene>
<dbReference type="InParanoid" id="D8TTH5"/>
<feature type="region of interest" description="Disordered" evidence="1">
    <location>
        <begin position="238"/>
        <end position="270"/>
    </location>
</feature>
<feature type="region of interest" description="Disordered" evidence="1">
    <location>
        <begin position="320"/>
        <end position="373"/>
    </location>
</feature>
<feature type="compositionally biased region" description="Low complexity" evidence="1">
    <location>
        <begin position="340"/>
        <end position="361"/>
    </location>
</feature>
<feature type="region of interest" description="Disordered" evidence="1">
    <location>
        <begin position="616"/>
        <end position="638"/>
    </location>
</feature>
<dbReference type="EMBL" id="GL378336">
    <property type="protein sequence ID" value="EFJ49308.1"/>
    <property type="molecule type" value="Genomic_DNA"/>
</dbReference>
<proteinExistence type="predicted"/>
<evidence type="ECO:0000256" key="1">
    <source>
        <dbReference type="SAM" id="MobiDB-lite"/>
    </source>
</evidence>
<dbReference type="Proteomes" id="UP000001058">
    <property type="component" value="Unassembled WGS sequence"/>
</dbReference>
<feature type="compositionally biased region" description="Basic and acidic residues" evidence="1">
    <location>
        <begin position="132"/>
        <end position="146"/>
    </location>
</feature>
<protein>
    <submittedName>
        <fullName evidence="2">Uncharacterized protein</fullName>
    </submittedName>
</protein>
<dbReference type="AlphaFoldDB" id="D8TTH5"/>
<dbReference type="OrthoDB" id="548255at2759"/>
<feature type="region of interest" description="Disordered" evidence="1">
    <location>
        <begin position="184"/>
        <end position="214"/>
    </location>
</feature>
<keyword evidence="3" id="KW-1185">Reference proteome</keyword>
<reference evidence="2 3" key="1">
    <citation type="journal article" date="2010" name="Science">
        <title>Genomic analysis of organismal complexity in the multicellular green alga Volvox carteri.</title>
        <authorList>
            <person name="Prochnik S.E."/>
            <person name="Umen J."/>
            <person name="Nedelcu A.M."/>
            <person name="Hallmann A."/>
            <person name="Miller S.M."/>
            <person name="Nishii I."/>
            <person name="Ferris P."/>
            <person name="Kuo A."/>
            <person name="Mitros T."/>
            <person name="Fritz-Laylin L.K."/>
            <person name="Hellsten U."/>
            <person name="Chapman J."/>
            <person name="Simakov O."/>
            <person name="Rensing S.A."/>
            <person name="Terry A."/>
            <person name="Pangilinan J."/>
            <person name="Kapitonov V."/>
            <person name="Jurka J."/>
            <person name="Salamov A."/>
            <person name="Shapiro H."/>
            <person name="Schmutz J."/>
            <person name="Grimwood J."/>
            <person name="Lindquist E."/>
            <person name="Lucas S."/>
            <person name="Grigoriev I.V."/>
            <person name="Schmitt R."/>
            <person name="Kirk D."/>
            <person name="Rokhsar D.S."/>
        </authorList>
    </citation>
    <scope>NUCLEOTIDE SEQUENCE [LARGE SCALE GENOMIC DNA]</scope>
    <source>
        <strain evidence="3">f. Nagariensis / Eve</strain>
    </source>
</reference>
<feature type="region of interest" description="Disordered" evidence="1">
    <location>
        <begin position="96"/>
        <end position="115"/>
    </location>
</feature>
<feature type="region of interest" description="Disordered" evidence="1">
    <location>
        <begin position="124"/>
        <end position="162"/>
    </location>
</feature>
<dbReference type="KEGG" id="vcn:VOLCADRAFT_104415"/>
<accession>D8TTH5</accession>
<dbReference type="RefSeq" id="XP_002949756.1">
    <property type="nucleotide sequence ID" value="XM_002949710.1"/>
</dbReference>
<organism evidence="3">
    <name type="scientific">Volvox carteri f. nagariensis</name>
    <dbReference type="NCBI Taxonomy" id="3068"/>
    <lineage>
        <taxon>Eukaryota</taxon>
        <taxon>Viridiplantae</taxon>
        <taxon>Chlorophyta</taxon>
        <taxon>core chlorophytes</taxon>
        <taxon>Chlorophyceae</taxon>
        <taxon>CS clade</taxon>
        <taxon>Chlamydomonadales</taxon>
        <taxon>Volvocaceae</taxon>
        <taxon>Volvox</taxon>
    </lineage>
</organism>
<feature type="compositionally biased region" description="Polar residues" evidence="1">
    <location>
        <begin position="328"/>
        <end position="339"/>
    </location>
</feature>
<feature type="compositionally biased region" description="Low complexity" evidence="1">
    <location>
        <begin position="256"/>
        <end position="270"/>
    </location>
</feature>
<evidence type="ECO:0000313" key="2">
    <source>
        <dbReference type="EMBL" id="EFJ49308.1"/>
    </source>
</evidence>
<name>D8TTH5_VOLCA</name>
<dbReference type="STRING" id="3068.D8TTH5"/>
<evidence type="ECO:0000313" key="3">
    <source>
        <dbReference type="Proteomes" id="UP000001058"/>
    </source>
</evidence>
<sequence>MGHNHDGNSVPISTGLEVAKRHASRTSPSHGPAAVPPQCPATAESAKDATGIMQLTPQEGQLYPLGQPSGWLEAGTGAMACDRCGGGGPVLALQSSNQQPQPSVAPLGSIRTTGDDMLPVGGLLRNGVPQRNGEERGQLDVTDLRQDYGQPQQPRRRLTRRHLGHEEFLHQYDTLLEAQEAAVGSAASKPSIKRSRKRKHPGPGPAPAEAGTADAVLPNAVPGIGLVEDGVQAAVPAPAARARRRGSPAVQRLSEPSFSCAATPAPSTPVVAGEHPARHLTGVNSVAAATSNAKASTTTTGRRPRLLSLYSEFGMAQGAALGRMPPGSGQSAWDQTRTHAATATGSRPRSRRSSSSGAGTAVQAGTWDSQPARDLEEPWTAQEKIEFWQNICSFGEGEAEVSGADDSEGIMASNPRHRVPLSLAGTPVLICVRQPEPYGPAELYELPDLGIGPMDDATWEIWGRQQGSSRPCQPLMVVDVGARLGFELCAPHNRGSGGWRTYEVIVGSGYSHDPARTLHPLRLVCEGRVRFDARHLWDLVDFLADPTRASIAAHLTSAALLRTGRDREAYYPPSFCHWLLLRRWGERGLAHVGWGPGDTLRHVNEVRRRRLPREEPVLAGPGKNMATGAAAKGVEQCR</sequence>
<feature type="compositionally biased region" description="Basic residues" evidence="1">
    <location>
        <begin position="191"/>
        <end position="201"/>
    </location>
</feature>
<dbReference type="GeneID" id="9618819"/>
<feature type="region of interest" description="Disordered" evidence="1">
    <location>
        <begin position="18"/>
        <end position="47"/>
    </location>
</feature>